<gene>
    <name evidence="3" type="ORF">SAMN03080618_02639</name>
</gene>
<proteinExistence type="predicted"/>
<dbReference type="AlphaFoldDB" id="A0A1I3QHB3"/>
<reference evidence="4" key="1">
    <citation type="submission" date="2016-10" db="EMBL/GenBank/DDBJ databases">
        <authorList>
            <person name="Varghese N."/>
            <person name="Submissions S."/>
        </authorList>
    </citation>
    <scope>NUCLEOTIDE SEQUENCE [LARGE SCALE GENOMIC DNA]</scope>
    <source>
        <strain evidence="4">DSM 21857</strain>
    </source>
</reference>
<dbReference type="SUPFAM" id="SSF53955">
    <property type="entry name" value="Lysozyme-like"/>
    <property type="match status" value="1"/>
</dbReference>
<evidence type="ECO:0000313" key="3">
    <source>
        <dbReference type="EMBL" id="SFJ32681.1"/>
    </source>
</evidence>
<dbReference type="Gene3D" id="1.10.530.10">
    <property type="match status" value="1"/>
</dbReference>
<evidence type="ECO:0000256" key="1">
    <source>
        <dbReference type="SAM" id="SignalP"/>
    </source>
</evidence>
<dbReference type="PROSITE" id="PS51257">
    <property type="entry name" value="PROKAR_LIPOPROTEIN"/>
    <property type="match status" value="1"/>
</dbReference>
<keyword evidence="4" id="KW-1185">Reference proteome</keyword>
<feature type="chain" id="PRO_5017273661" description="Transglycosylase SLT domain-containing protein" evidence="1">
    <location>
        <begin position="23"/>
        <end position="196"/>
    </location>
</feature>
<sequence length="196" mass="21757">MRISSVLRFASLLLVLAVSACASKPQRINDVCAVFAQNDGWISSWRQEATAASRRHGIPLHVVMATIRMESGFDGRARPARKMYLGFIPGPRASSAYGYSQALDGTWLQYQRETGRHGARRSNFSDAADFVGWYHRKSVNTLGIASSDTQSLYLAYYSGHAGYARGSWRSNSNIQAYARKTAAMANNYAGQMQRCR</sequence>
<dbReference type="InterPro" id="IPR045795">
    <property type="entry name" value="SLT_4"/>
</dbReference>
<protein>
    <recommendedName>
        <fullName evidence="2">Transglycosylase SLT domain-containing protein</fullName>
    </recommendedName>
</protein>
<dbReference type="STRING" id="1121003.SAMN03080618_02639"/>
<evidence type="ECO:0000313" key="4">
    <source>
        <dbReference type="Proteomes" id="UP000242763"/>
    </source>
</evidence>
<dbReference type="Pfam" id="PF19489">
    <property type="entry name" value="SLT_4"/>
    <property type="match status" value="1"/>
</dbReference>
<dbReference type="RefSeq" id="WP_091523136.1">
    <property type="nucleotide sequence ID" value="NZ_FORF01000015.1"/>
</dbReference>
<dbReference type="EMBL" id="FORF01000015">
    <property type="protein sequence ID" value="SFJ32681.1"/>
    <property type="molecule type" value="Genomic_DNA"/>
</dbReference>
<organism evidence="3 4">
    <name type="scientific">Aquamicrobium aerolatum DSM 21857</name>
    <dbReference type="NCBI Taxonomy" id="1121003"/>
    <lineage>
        <taxon>Bacteria</taxon>
        <taxon>Pseudomonadati</taxon>
        <taxon>Pseudomonadota</taxon>
        <taxon>Alphaproteobacteria</taxon>
        <taxon>Hyphomicrobiales</taxon>
        <taxon>Phyllobacteriaceae</taxon>
        <taxon>Aerobium</taxon>
    </lineage>
</organism>
<feature type="domain" description="Transglycosylase SLT" evidence="2">
    <location>
        <begin position="11"/>
        <end position="195"/>
    </location>
</feature>
<keyword evidence="1" id="KW-0732">Signal</keyword>
<evidence type="ECO:0000259" key="2">
    <source>
        <dbReference type="Pfam" id="PF19489"/>
    </source>
</evidence>
<feature type="signal peptide" evidence="1">
    <location>
        <begin position="1"/>
        <end position="22"/>
    </location>
</feature>
<dbReference type="InterPro" id="IPR023346">
    <property type="entry name" value="Lysozyme-like_dom_sf"/>
</dbReference>
<dbReference type="Proteomes" id="UP000242763">
    <property type="component" value="Unassembled WGS sequence"/>
</dbReference>
<name>A0A1I3QHB3_9HYPH</name>
<accession>A0A1I3QHB3</accession>
<dbReference type="OrthoDB" id="9789144at2"/>